<name>A0A381P1G0_9ZZZZ</name>
<keyword evidence="1" id="KW-1133">Transmembrane helix</keyword>
<dbReference type="EMBL" id="UINC01000737">
    <property type="protein sequence ID" value="SUZ60347.1"/>
    <property type="molecule type" value="Genomic_DNA"/>
</dbReference>
<accession>A0A381P1G0</accession>
<organism evidence="2">
    <name type="scientific">marine metagenome</name>
    <dbReference type="NCBI Taxonomy" id="408172"/>
    <lineage>
        <taxon>unclassified sequences</taxon>
        <taxon>metagenomes</taxon>
        <taxon>ecological metagenomes</taxon>
    </lineage>
</organism>
<keyword evidence="1" id="KW-0472">Membrane</keyword>
<keyword evidence="1" id="KW-0812">Transmembrane</keyword>
<evidence type="ECO:0000256" key="1">
    <source>
        <dbReference type="SAM" id="Phobius"/>
    </source>
</evidence>
<feature type="transmembrane region" description="Helical" evidence="1">
    <location>
        <begin position="7"/>
        <end position="25"/>
    </location>
</feature>
<sequence>MKNYTKGFIGGILASVCMLIFVAATNQSNQYSQISQNELISKLEEIETKIQFNYNVLNKHLVRIMAYGVKVKDGYIDGVRQPVNCQHITNESKNK</sequence>
<evidence type="ECO:0000313" key="2">
    <source>
        <dbReference type="EMBL" id="SUZ60347.1"/>
    </source>
</evidence>
<dbReference type="AlphaFoldDB" id="A0A381P1G0"/>
<reference evidence="2" key="1">
    <citation type="submission" date="2018-05" db="EMBL/GenBank/DDBJ databases">
        <authorList>
            <person name="Lanie J.A."/>
            <person name="Ng W.-L."/>
            <person name="Kazmierczak K.M."/>
            <person name="Andrzejewski T.M."/>
            <person name="Davidsen T.M."/>
            <person name="Wayne K.J."/>
            <person name="Tettelin H."/>
            <person name="Glass J.I."/>
            <person name="Rusch D."/>
            <person name="Podicherti R."/>
            <person name="Tsui H.-C.T."/>
            <person name="Winkler M.E."/>
        </authorList>
    </citation>
    <scope>NUCLEOTIDE SEQUENCE</scope>
</reference>
<proteinExistence type="predicted"/>
<protein>
    <submittedName>
        <fullName evidence="2">Uncharacterized protein</fullName>
    </submittedName>
</protein>
<gene>
    <name evidence="2" type="ORF">METZ01_LOCUS13201</name>
</gene>